<dbReference type="Proteomes" id="UP000664218">
    <property type="component" value="Unassembled WGS sequence"/>
</dbReference>
<feature type="transmembrane region" description="Helical" evidence="1">
    <location>
        <begin position="21"/>
        <end position="46"/>
    </location>
</feature>
<accession>A0A939H9S7</accession>
<evidence type="ECO:0000313" key="2">
    <source>
        <dbReference type="EMBL" id="MBO1264340.1"/>
    </source>
</evidence>
<organism evidence="2 3">
    <name type="scientific">Proteiniclasticum aestuarii</name>
    <dbReference type="NCBI Taxonomy" id="2817862"/>
    <lineage>
        <taxon>Bacteria</taxon>
        <taxon>Bacillati</taxon>
        <taxon>Bacillota</taxon>
        <taxon>Clostridia</taxon>
        <taxon>Eubacteriales</taxon>
        <taxon>Clostridiaceae</taxon>
        <taxon>Proteiniclasticum</taxon>
    </lineage>
</organism>
<protein>
    <submittedName>
        <fullName evidence="2">Uncharacterized protein</fullName>
    </submittedName>
</protein>
<dbReference type="AlphaFoldDB" id="A0A939H9S7"/>
<evidence type="ECO:0000256" key="1">
    <source>
        <dbReference type="SAM" id="Phobius"/>
    </source>
</evidence>
<proteinExistence type="predicted"/>
<keyword evidence="1" id="KW-0472">Membrane</keyword>
<dbReference type="EMBL" id="JAFNJU010000003">
    <property type="protein sequence ID" value="MBO1264340.1"/>
    <property type="molecule type" value="Genomic_DNA"/>
</dbReference>
<keyword evidence="1" id="KW-0812">Transmembrane</keyword>
<reference evidence="2" key="1">
    <citation type="submission" date="2021-03" db="EMBL/GenBank/DDBJ databases">
        <title>Proteiniclasticum marinus sp. nov., isolated from tidal flat sediment.</title>
        <authorList>
            <person name="Namirimu T."/>
            <person name="Yang J.-A."/>
            <person name="Yang S.-H."/>
            <person name="Kim Y.-J."/>
            <person name="Kwon K.K."/>
        </authorList>
    </citation>
    <scope>NUCLEOTIDE SEQUENCE</scope>
    <source>
        <strain evidence="2">SCR006</strain>
    </source>
</reference>
<keyword evidence="1" id="KW-1133">Transmembrane helix</keyword>
<evidence type="ECO:0000313" key="3">
    <source>
        <dbReference type="Proteomes" id="UP000664218"/>
    </source>
</evidence>
<comment type="caution">
    <text evidence="2">The sequence shown here is derived from an EMBL/GenBank/DDBJ whole genome shotgun (WGS) entry which is preliminary data.</text>
</comment>
<name>A0A939H9S7_9CLOT</name>
<keyword evidence="3" id="KW-1185">Reference proteome</keyword>
<sequence>MRLIKEFFEAEDMTNAEFMKIVLLYTISAPVIVAGTWLLYAALYALTGVR</sequence>
<dbReference type="RefSeq" id="WP_207598858.1">
    <property type="nucleotide sequence ID" value="NZ_JAFNJU010000003.1"/>
</dbReference>
<gene>
    <name evidence="2" type="ORF">J3A84_04705</name>
</gene>